<evidence type="ECO:0000256" key="1">
    <source>
        <dbReference type="ARBA" id="ARBA00004430"/>
    </source>
</evidence>
<evidence type="ECO:0000313" key="6">
    <source>
        <dbReference type="Proteomes" id="UP000256970"/>
    </source>
</evidence>
<dbReference type="InterPro" id="IPR050216">
    <property type="entry name" value="LRR_domain-containing"/>
</dbReference>
<dbReference type="PANTHER" id="PTHR48051">
    <property type="match status" value="1"/>
</dbReference>
<comment type="subcellular location">
    <subcellularLocation>
        <location evidence="1">Cytoplasm</location>
        <location evidence="1">Cytoskeleton</location>
        <location evidence="1">Cilium axoneme</location>
    </subcellularLocation>
</comment>
<accession>A0A383W8V2</accession>
<keyword evidence="2" id="KW-0433">Leucine-rich repeat</keyword>
<proteinExistence type="predicted"/>
<sequence>MKRENQGHAPGVEGATENAVMEVSPGLAIALEHPAVSSSPQLLCAVARSCRAWRQAVQQCRACHTAVVFKREKLLQQLHSFAQWLPKHAALVKSITATAAINNRGLLEREQFPLATAQQLLQQALQAAAGVADAGCDAAGADAAAAAQPASSDVGSYNSTQHDQQQQQQQHGWRLASFSSDLPGVSTLLQLLPSHSLAHLHLVLEEPADLSQLARLSSLQQLHLQGNHFMGSKLQDGCLAVVVQLSQLTSLRLSGMWWGIKKQLQQLLAQPLPLRQLVADFMDKAVDVRQALPSLAHLTQLTDLYIRGSGMPGGAGAALPAQLQSLHLGQCTNLAPVLALKQLQRLTLWPGFAKQQQVLELASLPAVQELHLNYQGSLAAAAAAPTWVLLPQLRGLDVELSQYDVETEITAAPSKQRALPIISGAAAAIQLTSLQLHSIVCATPLPICGSLAGLRGLKHLTLKGLRLPPGDALALTALTGLTGLVLRYMHGMGDITAITPEAIALTCSLNHLQHLDLNSCRIDLSNPAFLASVGQLKQLTYLSLECNSGLTQQCLMQLTGLSRLQQLKIDKYASVTGLGLDAFWAAVRRQ</sequence>
<feature type="region of interest" description="Disordered" evidence="4">
    <location>
        <begin position="151"/>
        <end position="172"/>
    </location>
</feature>
<evidence type="ECO:0000256" key="4">
    <source>
        <dbReference type="SAM" id="MobiDB-lite"/>
    </source>
</evidence>
<evidence type="ECO:0000256" key="3">
    <source>
        <dbReference type="ARBA" id="ARBA00022737"/>
    </source>
</evidence>
<evidence type="ECO:0008006" key="7">
    <source>
        <dbReference type="Google" id="ProtNLM"/>
    </source>
</evidence>
<dbReference type="AlphaFoldDB" id="A0A383W8V2"/>
<feature type="compositionally biased region" description="Polar residues" evidence="4">
    <location>
        <begin position="151"/>
        <end position="163"/>
    </location>
</feature>
<organism evidence="5 6">
    <name type="scientific">Tetradesmus obliquus</name>
    <name type="common">Green alga</name>
    <name type="synonym">Acutodesmus obliquus</name>
    <dbReference type="NCBI Taxonomy" id="3088"/>
    <lineage>
        <taxon>Eukaryota</taxon>
        <taxon>Viridiplantae</taxon>
        <taxon>Chlorophyta</taxon>
        <taxon>core chlorophytes</taxon>
        <taxon>Chlorophyceae</taxon>
        <taxon>CS clade</taxon>
        <taxon>Sphaeropleales</taxon>
        <taxon>Scenedesmaceae</taxon>
        <taxon>Tetradesmus</taxon>
    </lineage>
</organism>
<keyword evidence="6" id="KW-1185">Reference proteome</keyword>
<name>A0A383W8V2_TETOB</name>
<dbReference type="GO" id="GO:0005930">
    <property type="term" value="C:axoneme"/>
    <property type="evidence" value="ECO:0007669"/>
    <property type="project" value="UniProtKB-SubCell"/>
</dbReference>
<reference evidence="5 6" key="1">
    <citation type="submission" date="2016-10" db="EMBL/GenBank/DDBJ databases">
        <authorList>
            <person name="Cai Z."/>
        </authorList>
    </citation>
    <scope>NUCLEOTIDE SEQUENCE [LARGE SCALE GENOMIC DNA]</scope>
</reference>
<dbReference type="InterPro" id="IPR032675">
    <property type="entry name" value="LRR_dom_sf"/>
</dbReference>
<dbReference type="EMBL" id="FNXT01001194">
    <property type="protein sequence ID" value="SZX73602.1"/>
    <property type="molecule type" value="Genomic_DNA"/>
</dbReference>
<dbReference type="Proteomes" id="UP000256970">
    <property type="component" value="Unassembled WGS sequence"/>
</dbReference>
<protein>
    <recommendedName>
        <fullName evidence="7">F-box domain-containing protein</fullName>
    </recommendedName>
</protein>
<gene>
    <name evidence="5" type="ORF">BQ4739_LOCUS13860</name>
</gene>
<evidence type="ECO:0000256" key="2">
    <source>
        <dbReference type="ARBA" id="ARBA00022614"/>
    </source>
</evidence>
<keyword evidence="3" id="KW-0677">Repeat</keyword>
<dbReference type="SUPFAM" id="SSF52058">
    <property type="entry name" value="L domain-like"/>
    <property type="match status" value="1"/>
</dbReference>
<dbReference type="PANTHER" id="PTHR48051:SF1">
    <property type="entry name" value="RAS SUPPRESSOR PROTEIN 1"/>
    <property type="match status" value="1"/>
</dbReference>
<dbReference type="Gene3D" id="3.80.10.10">
    <property type="entry name" value="Ribonuclease Inhibitor"/>
    <property type="match status" value="2"/>
</dbReference>
<evidence type="ECO:0000313" key="5">
    <source>
        <dbReference type="EMBL" id="SZX73602.1"/>
    </source>
</evidence>